<comment type="similarity">
    <text evidence="3">Belongs to the universal ribosomal protein uL14 family.</text>
</comment>
<dbReference type="SUPFAM" id="SSF49764">
    <property type="entry name" value="HSP20-like chaperones"/>
    <property type="match status" value="1"/>
</dbReference>
<evidence type="ECO:0000256" key="12">
    <source>
        <dbReference type="ARBA" id="ARBA00023242"/>
    </source>
</evidence>
<dbReference type="STRING" id="28573.A0A0U1LYB7"/>
<dbReference type="SUPFAM" id="SSF52768">
    <property type="entry name" value="Arginase/deacetylase"/>
    <property type="match status" value="1"/>
</dbReference>
<dbReference type="PANTHER" id="PTHR10625">
    <property type="entry name" value="HISTONE DEACETYLASE HDAC1-RELATED"/>
    <property type="match status" value="1"/>
</dbReference>
<evidence type="ECO:0000256" key="11">
    <source>
        <dbReference type="ARBA" id="ARBA00023163"/>
    </source>
</evidence>
<dbReference type="FunFam" id="2.40.150.20:FF:000003">
    <property type="entry name" value="60S ribosomal protein L23"/>
    <property type="match status" value="1"/>
</dbReference>
<dbReference type="Pfam" id="PF00850">
    <property type="entry name" value="Hist_deacetyl"/>
    <property type="match status" value="1"/>
</dbReference>
<keyword evidence="13" id="KW-0687">Ribonucleoprotein</keyword>
<evidence type="ECO:0000313" key="20">
    <source>
        <dbReference type="Proteomes" id="UP000054383"/>
    </source>
</evidence>
<dbReference type="GO" id="GO:0141221">
    <property type="term" value="F:histone deacetylase activity, hydrolytic mechanism"/>
    <property type="evidence" value="ECO:0007669"/>
    <property type="project" value="UniProtKB-EC"/>
</dbReference>
<feature type="compositionally biased region" description="Basic and acidic residues" evidence="17">
    <location>
        <begin position="929"/>
        <end position="943"/>
    </location>
</feature>
<dbReference type="OrthoDB" id="1918432at2759"/>
<evidence type="ECO:0000256" key="10">
    <source>
        <dbReference type="ARBA" id="ARBA00023015"/>
    </source>
</evidence>
<feature type="compositionally biased region" description="Low complexity" evidence="17">
    <location>
        <begin position="612"/>
        <end position="622"/>
    </location>
</feature>
<evidence type="ECO:0000256" key="15">
    <source>
        <dbReference type="ARBA" id="ARBA00061569"/>
    </source>
</evidence>
<dbReference type="EC" id="3.5.1.98" evidence="4"/>
<feature type="compositionally biased region" description="Basic and acidic residues" evidence="17">
    <location>
        <begin position="960"/>
        <end position="977"/>
    </location>
</feature>
<keyword evidence="7" id="KW-0378">Hydrolase</keyword>
<dbReference type="Gene3D" id="2.40.150.20">
    <property type="entry name" value="Ribosomal protein L14"/>
    <property type="match status" value="1"/>
</dbReference>
<dbReference type="InterPro" id="IPR036853">
    <property type="entry name" value="Ribosomal_uL14_sf"/>
</dbReference>
<dbReference type="GO" id="GO:0005840">
    <property type="term" value="C:ribosome"/>
    <property type="evidence" value="ECO:0007669"/>
    <property type="project" value="UniProtKB-KW"/>
</dbReference>
<feature type="compositionally biased region" description="Basic and acidic residues" evidence="17">
    <location>
        <begin position="623"/>
        <end position="648"/>
    </location>
</feature>
<feature type="compositionally biased region" description="Basic and acidic residues" evidence="17">
    <location>
        <begin position="656"/>
        <end position="675"/>
    </location>
</feature>
<evidence type="ECO:0000256" key="13">
    <source>
        <dbReference type="ARBA" id="ARBA00023274"/>
    </source>
</evidence>
<feature type="domain" description="CS" evidence="18">
    <location>
        <begin position="979"/>
        <end position="1071"/>
    </location>
</feature>
<dbReference type="PROSITE" id="PS00049">
    <property type="entry name" value="RIBOSOMAL_L14"/>
    <property type="match status" value="1"/>
</dbReference>
<evidence type="ECO:0000256" key="1">
    <source>
        <dbReference type="ARBA" id="ARBA00004123"/>
    </source>
</evidence>
<dbReference type="InterPro" id="IPR007052">
    <property type="entry name" value="CS_dom"/>
</dbReference>
<dbReference type="GO" id="GO:0005737">
    <property type="term" value="C:cytoplasm"/>
    <property type="evidence" value="ECO:0007669"/>
    <property type="project" value="UniProtKB-SubCell"/>
</dbReference>
<keyword evidence="12" id="KW-0539">Nucleus</keyword>
<evidence type="ECO:0000256" key="17">
    <source>
        <dbReference type="SAM" id="MobiDB-lite"/>
    </source>
</evidence>
<gene>
    <name evidence="19" type="ORF">PISL3812_05159</name>
</gene>
<evidence type="ECO:0000256" key="5">
    <source>
        <dbReference type="ARBA" id="ARBA00022490"/>
    </source>
</evidence>
<dbReference type="SMART" id="SM01374">
    <property type="entry name" value="Ribosomal_L14"/>
    <property type="match status" value="1"/>
</dbReference>
<dbReference type="FunFam" id="3.40.800.20:FF:000001">
    <property type="entry name" value="Histone deacetylase"/>
    <property type="match status" value="1"/>
</dbReference>
<evidence type="ECO:0000256" key="16">
    <source>
        <dbReference type="ARBA" id="ARBA00068398"/>
    </source>
</evidence>
<evidence type="ECO:0000313" key="19">
    <source>
        <dbReference type="EMBL" id="CRG88132.1"/>
    </source>
</evidence>
<dbReference type="CDD" id="cd10004">
    <property type="entry name" value="RPD3-like"/>
    <property type="match status" value="1"/>
</dbReference>
<dbReference type="Gene3D" id="3.40.800.20">
    <property type="entry name" value="Histone deacetylase domain"/>
    <property type="match status" value="1"/>
</dbReference>
<accession>A0A0U1LYB7</accession>
<feature type="compositionally biased region" description="Low complexity" evidence="17">
    <location>
        <begin position="567"/>
        <end position="582"/>
    </location>
</feature>
<dbReference type="AlphaFoldDB" id="A0A0U1LYB7"/>
<dbReference type="PROSITE" id="PS51203">
    <property type="entry name" value="CS"/>
    <property type="match status" value="1"/>
</dbReference>
<dbReference type="GO" id="GO:0032221">
    <property type="term" value="C:Rpd3S complex"/>
    <property type="evidence" value="ECO:0007669"/>
    <property type="project" value="UniProtKB-ARBA"/>
</dbReference>
<feature type="compositionally biased region" description="Polar residues" evidence="17">
    <location>
        <begin position="527"/>
        <end position="540"/>
    </location>
</feature>
<dbReference type="GO" id="GO:0070210">
    <property type="term" value="C:Rpd3L-Expanded complex"/>
    <property type="evidence" value="ECO:0007669"/>
    <property type="project" value="TreeGrafter"/>
</dbReference>
<evidence type="ECO:0000256" key="4">
    <source>
        <dbReference type="ARBA" id="ARBA00012111"/>
    </source>
</evidence>
<dbReference type="CDD" id="cd00337">
    <property type="entry name" value="Ribosomal_uL14"/>
    <property type="match status" value="1"/>
</dbReference>
<dbReference type="InterPro" id="IPR037138">
    <property type="entry name" value="His_deacetylse_dom_sf"/>
</dbReference>
<dbReference type="EMBL" id="CVMT01000004">
    <property type="protein sequence ID" value="CRG88132.1"/>
    <property type="molecule type" value="Genomic_DNA"/>
</dbReference>
<dbReference type="Proteomes" id="UP000054383">
    <property type="component" value="Unassembled WGS sequence"/>
</dbReference>
<dbReference type="CDD" id="cd06467">
    <property type="entry name" value="p23_NUDC_like"/>
    <property type="match status" value="1"/>
</dbReference>
<evidence type="ECO:0000256" key="7">
    <source>
        <dbReference type="ARBA" id="ARBA00022801"/>
    </source>
</evidence>
<dbReference type="GO" id="GO:0003735">
    <property type="term" value="F:structural constituent of ribosome"/>
    <property type="evidence" value="ECO:0007669"/>
    <property type="project" value="InterPro"/>
</dbReference>
<evidence type="ECO:0000256" key="3">
    <source>
        <dbReference type="ARBA" id="ARBA00010745"/>
    </source>
</evidence>
<dbReference type="GO" id="GO:0006412">
    <property type="term" value="P:translation"/>
    <property type="evidence" value="ECO:0007669"/>
    <property type="project" value="InterPro"/>
</dbReference>
<sequence length="1144" mass="125960">MAGVAPLDPISLNGAADRGKKVAYFYDSDVGNYAYVSGHPMKPHRIRMAHSLVMNYGLYKKMEIYRAKPASKYEMTQFHTDEYIDFLSKVTPDNMDQYSKEQSKYNVGDDCPVFDGMFEFCGISAGGSMEGAARLNRNKCDIAVNWAGGLHHAKKSEASGFCYVNDIVLGIIELLRFKQRVLYIDIDVHHGDGVEEAFYTTDRVMTVSFHKYGEYFPGTGELRDVGVGQGKYYAVNFPLRDGIDDVSYKSIFEPVISSVMEWYRPEAVVLQCGGDSLSGDRLGCFNLSMDGHANCVSFVKSFHLPTLIVGGGGYTMRNVARTWAFETGILVNERLGSQLPYNDYYEYFSPDYELNVRPSNMDNANTPEYLDKIRSQVVENLRRTAFAPSVQMTDVPRDPLLDGMNDEADAIMDDLDEDENKDRRYTKRRFDQYIEKPGELSESEDEEENAANGVRPQPGAVRRRNQISHRNIDSGLDSGIATPREASSVPDQDEEMDLAADTSADKPEETPAVERPQSPSLEEAARQSDSNRATETNDTSAVEGATGAASPASALSKAHSDVDMQDAAAPSAPTEPAPAEETGGQEKTPPVSPPASAPAADEPAPAEPSPAPASIAPQSETTTETKVEETKTEEKEQTPAAAEPKDQEITTAETTVKSEEQPEKEATPESKEPEATRSVPRKTSVRVQPARATNEGGSAKISALAALSHTKRDRALEILTRREELRRCRQSPPIFFPATHQSVYVTYRQNVEQRTAADSRLDQPQLDELPWSIYSSRSGMSMALWSSRGAAGNKLKMTLGLPVGAVMNCCDNSGARNLYIIAVTGAGARLNRLPAAGVGDMVMATVKKGKPELRKKVMPAVVVRQSKPWRRPDGIFLYFEDNAGVIVNAKGEMKGSAITGPVGKEAAELWPRIASNSGVVIHPVSSDSSRVEIESNPVEDKIKASTMDDIEDAPGPTPEEVTKREQEEKERKAKEDAEQAQLPYKWTQTIGDADVTIPVPPTIKGRDLDVVLTKTKIKVALKGQPALIEGDFPHPIHVDDSTWTLETTATGKEVSVHLDKVNRMEWWPHIVTTAPKIDVTKITPENSSLGDLDGATRAMVEKMMYDQRQKEMGKPSSDEQKKMDLLKKFQEQHPEMDFSNAKMG</sequence>
<comment type="function">
    <text evidence="14">Required for nuclear movement. May interact between microtubules and nuclei and/or may be involved in the generation of force used to move nuclei during interphase.</text>
</comment>
<evidence type="ECO:0000256" key="14">
    <source>
        <dbReference type="ARBA" id="ARBA00059400"/>
    </source>
</evidence>
<dbReference type="InterPro" id="IPR000286">
    <property type="entry name" value="HDACs"/>
</dbReference>
<dbReference type="Pfam" id="PF04969">
    <property type="entry name" value="CS"/>
    <property type="match status" value="1"/>
</dbReference>
<evidence type="ECO:0000256" key="2">
    <source>
        <dbReference type="ARBA" id="ARBA00004496"/>
    </source>
</evidence>
<dbReference type="Gene3D" id="2.60.40.790">
    <property type="match status" value="1"/>
</dbReference>
<dbReference type="PRINTS" id="PR01271">
    <property type="entry name" value="HISDACETLASE"/>
</dbReference>
<dbReference type="GO" id="GO:0031507">
    <property type="term" value="P:heterochromatin formation"/>
    <property type="evidence" value="ECO:0007669"/>
    <property type="project" value="TreeGrafter"/>
</dbReference>
<dbReference type="HAMAP" id="MF_01367">
    <property type="entry name" value="Ribosomal_uL14"/>
    <property type="match status" value="1"/>
</dbReference>
<dbReference type="InterPro" id="IPR023801">
    <property type="entry name" value="His_deacetylse_dom"/>
</dbReference>
<dbReference type="InterPro" id="IPR023696">
    <property type="entry name" value="Ureohydrolase_dom_sf"/>
</dbReference>
<reference evidence="19 20" key="1">
    <citation type="submission" date="2015-04" db="EMBL/GenBank/DDBJ databases">
        <authorList>
            <person name="Syromyatnikov M.Y."/>
            <person name="Popov V.N."/>
        </authorList>
    </citation>
    <scope>NUCLEOTIDE SEQUENCE [LARGE SCALE GENOMIC DNA]</scope>
    <source>
        <strain evidence="19">WF-38-12</strain>
    </source>
</reference>
<keyword evidence="10" id="KW-0805">Transcription regulation</keyword>
<feature type="region of interest" description="Disordered" evidence="17">
    <location>
        <begin position="924"/>
        <end position="979"/>
    </location>
</feature>
<dbReference type="PANTHER" id="PTHR10625:SF10">
    <property type="entry name" value="HISTONE DEACETYLASE HDAC1"/>
    <property type="match status" value="1"/>
</dbReference>
<comment type="similarity">
    <text evidence="15">Belongs to the histone deacetylase family. HD Type 1 subfamily.</text>
</comment>
<dbReference type="GO" id="GO:0033698">
    <property type="term" value="C:Rpd3L complex"/>
    <property type="evidence" value="ECO:0007669"/>
    <property type="project" value="UniProtKB-ARBA"/>
</dbReference>
<evidence type="ECO:0000259" key="18">
    <source>
        <dbReference type="PROSITE" id="PS51203"/>
    </source>
</evidence>
<keyword evidence="20" id="KW-1185">Reference proteome</keyword>
<feature type="region of interest" description="Disordered" evidence="17">
    <location>
        <begin position="435"/>
        <end position="697"/>
    </location>
</feature>
<keyword evidence="8" id="KW-0156">Chromatin regulator</keyword>
<dbReference type="Pfam" id="PF00238">
    <property type="entry name" value="Ribosomal_L14"/>
    <property type="match status" value="1"/>
</dbReference>
<dbReference type="InterPro" id="IPR000218">
    <property type="entry name" value="Ribosomal_uL14"/>
</dbReference>
<evidence type="ECO:0000256" key="8">
    <source>
        <dbReference type="ARBA" id="ARBA00022853"/>
    </source>
</evidence>
<dbReference type="FunFam" id="2.60.40.790:FF:000001">
    <property type="entry name" value="Nuclear migration protein nudC"/>
    <property type="match status" value="1"/>
</dbReference>
<keyword evidence="5" id="KW-0963">Cytoplasm</keyword>
<keyword evidence="9" id="KW-0689">Ribosomal protein</keyword>
<name>A0A0U1LYB7_TALIS</name>
<evidence type="ECO:0000256" key="9">
    <source>
        <dbReference type="ARBA" id="ARBA00022980"/>
    </source>
</evidence>
<keyword evidence="6" id="KW-0678">Repressor</keyword>
<comment type="subcellular location">
    <subcellularLocation>
        <location evidence="2">Cytoplasm</location>
    </subcellularLocation>
    <subcellularLocation>
        <location evidence="1">Nucleus</location>
    </subcellularLocation>
</comment>
<dbReference type="InterPro" id="IPR008978">
    <property type="entry name" value="HSP20-like_chaperone"/>
</dbReference>
<evidence type="ECO:0000256" key="6">
    <source>
        <dbReference type="ARBA" id="ARBA00022491"/>
    </source>
</evidence>
<dbReference type="PRINTS" id="PR01270">
    <property type="entry name" value="HDASUPER"/>
</dbReference>
<proteinExistence type="inferred from homology"/>
<organism evidence="19 20">
    <name type="scientific">Talaromyces islandicus</name>
    <name type="common">Penicillium islandicum</name>
    <dbReference type="NCBI Taxonomy" id="28573"/>
    <lineage>
        <taxon>Eukaryota</taxon>
        <taxon>Fungi</taxon>
        <taxon>Dikarya</taxon>
        <taxon>Ascomycota</taxon>
        <taxon>Pezizomycotina</taxon>
        <taxon>Eurotiomycetes</taxon>
        <taxon>Eurotiomycetidae</taxon>
        <taxon>Eurotiales</taxon>
        <taxon>Trichocomaceae</taxon>
        <taxon>Talaromyces</taxon>
        <taxon>Talaromyces sect. Islandici</taxon>
    </lineage>
</organism>
<dbReference type="InterPro" id="IPR003084">
    <property type="entry name" value="HDAC_I/II"/>
</dbReference>
<dbReference type="InterPro" id="IPR019972">
    <property type="entry name" value="Ribosomal_uL14_CS"/>
</dbReference>
<dbReference type="GO" id="GO:1990904">
    <property type="term" value="C:ribonucleoprotein complex"/>
    <property type="evidence" value="ECO:0007669"/>
    <property type="project" value="UniProtKB-KW"/>
</dbReference>
<keyword evidence="11" id="KW-0804">Transcription</keyword>
<dbReference type="SUPFAM" id="SSF50193">
    <property type="entry name" value="Ribosomal protein L14"/>
    <property type="match status" value="1"/>
</dbReference>
<protein>
    <recommendedName>
        <fullName evidence="16">Nuclear movement protein nudC</fullName>
        <ecNumber evidence="4">3.5.1.98</ecNumber>
    </recommendedName>
</protein>